<proteinExistence type="predicted"/>
<protein>
    <recommendedName>
        <fullName evidence="3">DUF4159 domain-containing protein</fullName>
    </recommendedName>
</protein>
<dbReference type="InterPro" id="IPR029062">
    <property type="entry name" value="Class_I_gatase-like"/>
</dbReference>
<dbReference type="Proteomes" id="UP001216907">
    <property type="component" value="Unassembled WGS sequence"/>
</dbReference>
<evidence type="ECO:0000313" key="2">
    <source>
        <dbReference type="Proteomes" id="UP001216907"/>
    </source>
</evidence>
<keyword evidence="2" id="KW-1185">Reference proteome</keyword>
<comment type="caution">
    <text evidence="1">The sequence shown here is derived from an EMBL/GenBank/DDBJ whole genome shotgun (WGS) entry which is preliminary data.</text>
</comment>
<sequence>MRGVFVTFVGLIVGMSARSQEPPAYQLWAFGDAPHPAFKDLLLEMPAVQEELELTPAQKRALEETRTRLMAKARQAIRGTTDRQKMQAAREAVLKELMPALLAKLEPGQRERLDQIQLQSQGPFAFGGSRNLRLDLGGPSVAARLKLGDDQIERVKAIDGEGESEIARAAAVPIVLDPKAGAPTLESIRKLVEASEFQAVKRKARADARKAWASAIERIEQVLTEDQRKAYREMLGAAFDLSKMRSSDDEAEEDVQMVAAVLNIGGGGGQRADPDFDAKVARPAYTTTHPRVLFDEAHDNFHTADGRYRPFAQLIASDGYAVIPNKEKFSQGLLAKGDVLIIANALGAAGMGAPGASDSAFTAAECDAVRDWVRAGGSLLLVTDHAPFGSAAESLAGRFGVDMSKGYTSDPRNSEGGETSLVFTRENHLLGDHPITSGRDDSERIRRIQTFTGQSLKGPAGGVAILKLGETATDEGPDGKPASAAGRAQGMAFAFGEGRVVVMGEAAELSAQLVGAEKFGMNVPGLDNRQMALNIMHWLSGLLEPRAAARKAE</sequence>
<gene>
    <name evidence="1" type="ORF">PZE19_30410</name>
</gene>
<dbReference type="EMBL" id="JARRAG010000003">
    <property type="protein sequence ID" value="MDG3008100.1"/>
    <property type="molecule type" value="Genomic_DNA"/>
</dbReference>
<dbReference type="SUPFAM" id="SSF52317">
    <property type="entry name" value="Class I glutamine amidotransferase-like"/>
    <property type="match status" value="1"/>
</dbReference>
<evidence type="ECO:0000313" key="1">
    <source>
        <dbReference type="EMBL" id="MDG3008100.1"/>
    </source>
</evidence>
<evidence type="ECO:0008006" key="3">
    <source>
        <dbReference type="Google" id="ProtNLM"/>
    </source>
</evidence>
<accession>A0ABT6FKK8</accession>
<name>A0ABT6FKK8_9BACT</name>
<reference evidence="1 2" key="1">
    <citation type="submission" date="2023-03" db="EMBL/GenBank/DDBJ databases">
        <title>Paludisphaera mucosa sp. nov. a novel planctomycete from northern fen.</title>
        <authorList>
            <person name="Ivanova A."/>
        </authorList>
    </citation>
    <scope>NUCLEOTIDE SEQUENCE [LARGE SCALE GENOMIC DNA]</scope>
    <source>
        <strain evidence="1 2">Pla2</strain>
    </source>
</reference>
<dbReference type="RefSeq" id="WP_277864427.1">
    <property type="nucleotide sequence ID" value="NZ_JARRAG010000003.1"/>
</dbReference>
<organism evidence="1 2">
    <name type="scientific">Paludisphaera mucosa</name>
    <dbReference type="NCBI Taxonomy" id="3030827"/>
    <lineage>
        <taxon>Bacteria</taxon>
        <taxon>Pseudomonadati</taxon>
        <taxon>Planctomycetota</taxon>
        <taxon>Planctomycetia</taxon>
        <taxon>Isosphaerales</taxon>
        <taxon>Isosphaeraceae</taxon>
        <taxon>Paludisphaera</taxon>
    </lineage>
</organism>
<dbReference type="Gene3D" id="3.40.50.880">
    <property type="match status" value="1"/>
</dbReference>